<evidence type="ECO:0000313" key="2">
    <source>
        <dbReference type="EMBL" id="JAT18415.1"/>
    </source>
</evidence>
<proteinExistence type="predicted"/>
<organism evidence="2">
    <name type="scientific">Graphocephala atropunctata</name>
    <dbReference type="NCBI Taxonomy" id="36148"/>
    <lineage>
        <taxon>Eukaryota</taxon>
        <taxon>Metazoa</taxon>
        <taxon>Ecdysozoa</taxon>
        <taxon>Arthropoda</taxon>
        <taxon>Hexapoda</taxon>
        <taxon>Insecta</taxon>
        <taxon>Pterygota</taxon>
        <taxon>Neoptera</taxon>
        <taxon>Paraneoptera</taxon>
        <taxon>Hemiptera</taxon>
        <taxon>Auchenorrhyncha</taxon>
        <taxon>Membracoidea</taxon>
        <taxon>Cicadellidae</taxon>
        <taxon>Cicadellinae</taxon>
        <taxon>Cicadellini</taxon>
        <taxon>Graphocephala</taxon>
    </lineage>
</organism>
<feature type="signal peptide" evidence="1">
    <location>
        <begin position="1"/>
        <end position="34"/>
    </location>
</feature>
<protein>
    <submittedName>
        <fullName evidence="2">Uncharacterized protein</fullName>
    </submittedName>
</protein>
<sequence length="304" mass="33453">FTAIFEVDPCPSRHTVMSHPTVFLLLVLCDAAISGKIDFENCCKSPDTISRSVYEDVYDNSPYYVIAVPRTPKTEQIDNICYTYFENDNGDLLNAISVVFKNGASEQYFQSVTDYPDSDGVSLSRGPDCTFLDYSLERLCSDDVLLLYRCFVGVDSCTDFDTDIGCIPGEDVRLAMSKCPISNLKVDCVSCITSKLLRGNSFCGNDYIILPNLLCSQCVTEYNCRDAIRADTAKGEICVKDCCRLTPYVNSSPVPVPGPPLLPLPFLPPLPASPLLPPLPVSPRLPPPASHRGISNPLHYFFNG</sequence>
<keyword evidence="1" id="KW-0732">Signal</keyword>
<feature type="non-terminal residue" evidence="2">
    <location>
        <position position="1"/>
    </location>
</feature>
<dbReference type="EMBL" id="GEBQ01021562">
    <property type="protein sequence ID" value="JAT18415.1"/>
    <property type="molecule type" value="Transcribed_RNA"/>
</dbReference>
<name>A0A1B6L437_9HEMI</name>
<gene>
    <name evidence="2" type="ORF">g.49017</name>
</gene>
<feature type="chain" id="PRO_5008587099" evidence="1">
    <location>
        <begin position="35"/>
        <end position="304"/>
    </location>
</feature>
<dbReference type="AlphaFoldDB" id="A0A1B6L437"/>
<reference evidence="2" key="1">
    <citation type="submission" date="2015-11" db="EMBL/GenBank/DDBJ databases">
        <title>De novo transcriptome assembly of four potential Pierce s Disease insect vectors from Arizona vineyards.</title>
        <authorList>
            <person name="Tassone E.E."/>
        </authorList>
    </citation>
    <scope>NUCLEOTIDE SEQUENCE</scope>
</reference>
<accession>A0A1B6L437</accession>
<evidence type="ECO:0000256" key="1">
    <source>
        <dbReference type="SAM" id="SignalP"/>
    </source>
</evidence>